<evidence type="ECO:0000259" key="9">
    <source>
        <dbReference type="Pfam" id="PF12704"/>
    </source>
</evidence>
<evidence type="ECO:0000256" key="2">
    <source>
        <dbReference type="ARBA" id="ARBA00005236"/>
    </source>
</evidence>
<dbReference type="PANTHER" id="PTHR30489">
    <property type="entry name" value="LIPOPROTEIN-RELEASING SYSTEM TRANSMEMBRANE PROTEIN LOLE"/>
    <property type="match status" value="1"/>
</dbReference>
<comment type="similarity">
    <text evidence="2">Belongs to the ABC-4 integral membrane protein family. LolC/E subfamily.</text>
</comment>
<organism evidence="10 11">
    <name type="scientific">Halanaerobium saccharolyticum</name>
    <dbReference type="NCBI Taxonomy" id="43595"/>
    <lineage>
        <taxon>Bacteria</taxon>
        <taxon>Bacillati</taxon>
        <taxon>Bacillota</taxon>
        <taxon>Clostridia</taxon>
        <taxon>Halanaerobiales</taxon>
        <taxon>Halanaerobiaceae</taxon>
        <taxon>Halanaerobium</taxon>
    </lineage>
</organism>
<dbReference type="InterPro" id="IPR003838">
    <property type="entry name" value="ABC3_permease_C"/>
</dbReference>
<comment type="caution">
    <text evidence="10">The sequence shown here is derived from an EMBL/GenBank/DDBJ whole genome shotgun (WGS) entry which is preliminary data.</text>
</comment>
<dbReference type="GO" id="GO:0044874">
    <property type="term" value="P:lipoprotein localization to outer membrane"/>
    <property type="evidence" value="ECO:0007669"/>
    <property type="project" value="TreeGrafter"/>
</dbReference>
<feature type="transmembrane region" description="Helical" evidence="7">
    <location>
        <begin position="321"/>
        <end position="343"/>
    </location>
</feature>
<comment type="subcellular location">
    <subcellularLocation>
        <location evidence="1">Cell membrane</location>
        <topology evidence="1">Multi-pass membrane protein</topology>
    </subcellularLocation>
</comment>
<dbReference type="OrthoDB" id="9770099at2"/>
<dbReference type="GO" id="GO:0098797">
    <property type="term" value="C:plasma membrane protein complex"/>
    <property type="evidence" value="ECO:0007669"/>
    <property type="project" value="TreeGrafter"/>
</dbReference>
<keyword evidence="5 7" id="KW-1133">Transmembrane helix</keyword>
<dbReference type="Pfam" id="PF12704">
    <property type="entry name" value="MacB_PCD"/>
    <property type="match status" value="1"/>
</dbReference>
<dbReference type="Proteomes" id="UP000295064">
    <property type="component" value="Unassembled WGS sequence"/>
</dbReference>
<evidence type="ECO:0000256" key="4">
    <source>
        <dbReference type="ARBA" id="ARBA00022692"/>
    </source>
</evidence>
<evidence type="ECO:0000256" key="5">
    <source>
        <dbReference type="ARBA" id="ARBA00022989"/>
    </source>
</evidence>
<feature type="transmembrane region" description="Helical" evidence="7">
    <location>
        <begin position="381"/>
        <end position="399"/>
    </location>
</feature>
<evidence type="ECO:0000256" key="7">
    <source>
        <dbReference type="SAM" id="Phobius"/>
    </source>
</evidence>
<evidence type="ECO:0000313" key="10">
    <source>
        <dbReference type="EMBL" id="TDO91314.1"/>
    </source>
</evidence>
<dbReference type="InterPro" id="IPR025857">
    <property type="entry name" value="MacB_PCD"/>
</dbReference>
<feature type="transmembrane region" description="Helical" evidence="7">
    <location>
        <begin position="20"/>
        <end position="40"/>
    </location>
</feature>
<keyword evidence="4 7" id="KW-0812">Transmembrane</keyword>
<evidence type="ECO:0000256" key="6">
    <source>
        <dbReference type="ARBA" id="ARBA00023136"/>
    </source>
</evidence>
<feature type="transmembrane region" description="Helical" evidence="7">
    <location>
        <begin position="280"/>
        <end position="301"/>
    </location>
</feature>
<keyword evidence="3" id="KW-1003">Cell membrane</keyword>
<evidence type="ECO:0000256" key="1">
    <source>
        <dbReference type="ARBA" id="ARBA00004651"/>
    </source>
</evidence>
<keyword evidence="6 7" id="KW-0472">Membrane</keyword>
<accession>A0A4R6LRT8</accession>
<feature type="domain" description="ABC3 transporter permease C-terminal" evidence="8">
    <location>
        <begin position="280"/>
        <end position="409"/>
    </location>
</feature>
<dbReference type="InterPro" id="IPR051447">
    <property type="entry name" value="Lipoprotein-release_system"/>
</dbReference>
<dbReference type="EMBL" id="SNWX01000009">
    <property type="protein sequence ID" value="TDO91314.1"/>
    <property type="molecule type" value="Genomic_DNA"/>
</dbReference>
<dbReference type="PANTHER" id="PTHR30489:SF0">
    <property type="entry name" value="LIPOPROTEIN-RELEASING SYSTEM TRANSMEMBRANE PROTEIN LOLE"/>
    <property type="match status" value="1"/>
</dbReference>
<dbReference type="Pfam" id="PF02687">
    <property type="entry name" value="FtsX"/>
    <property type="match status" value="1"/>
</dbReference>
<evidence type="ECO:0000256" key="3">
    <source>
        <dbReference type="ARBA" id="ARBA00022475"/>
    </source>
</evidence>
<dbReference type="RefSeq" id="WP_133514873.1">
    <property type="nucleotide sequence ID" value="NZ_SNWX01000009.1"/>
</dbReference>
<proteinExistence type="inferred from homology"/>
<dbReference type="AlphaFoldDB" id="A0A4R6LRT8"/>
<name>A0A4R6LRT8_9FIRM</name>
<reference evidence="10 11" key="1">
    <citation type="submission" date="2019-03" db="EMBL/GenBank/DDBJ databases">
        <title>Subsurface microbial communities from deep shales in Ohio and West Virginia, USA.</title>
        <authorList>
            <person name="Wrighton K."/>
        </authorList>
    </citation>
    <scope>NUCLEOTIDE SEQUENCE [LARGE SCALE GENOMIC DNA]</scope>
    <source>
        <strain evidence="10 11">MA284_T2</strain>
    </source>
</reference>
<protein>
    <submittedName>
        <fullName evidence="10">Putative ABC transport system permease protein</fullName>
    </submittedName>
</protein>
<feature type="domain" description="MacB-like periplasmic core" evidence="9">
    <location>
        <begin position="19"/>
        <end position="238"/>
    </location>
</feature>
<evidence type="ECO:0000313" key="11">
    <source>
        <dbReference type="Proteomes" id="UP000295064"/>
    </source>
</evidence>
<gene>
    <name evidence="10" type="ORF">DFR79_10962</name>
</gene>
<evidence type="ECO:0000259" key="8">
    <source>
        <dbReference type="Pfam" id="PF02687"/>
    </source>
</evidence>
<sequence>MKFLMNIAFKNMFRNKLRTIVSILAIAFAVMIIVFARGLIDGMIEDTYSLYIHYDTGHIKIIDQEYEQKERLLSLQYTVNGVGNKSFSEMKEDLNNLEGIKMVIPRLKFGAAVSTEEELVQMLAWGVVGAKELQFTNLERQLVEGRMVKSGREVVMGTKLLAKINKSVGEDVTMVYTTAFSSFQGATFEIVGKIESNLPLLNEQLVFMPLDTAQRLLYLNNESTELLLVTNNREQANEYLPAVKNYLEKNGGADKYLAQSWKNGNSFIQLLEVSETIYNFVYLFLVLLSSIVVINTLVMIVKERTQEIGMMSALGLKKKEVMLLFMLEGSAMAVVGSFFGALAGGALNYYLSGVGFDYSAAFEDIDVLMNPIIYPTFKIEHMLFAFAIGVIVTTLTAIIPARRAAKLDPTEALREI</sequence>